<dbReference type="Proteomes" id="UP001268864">
    <property type="component" value="Unassembled WGS sequence"/>
</dbReference>
<gene>
    <name evidence="2" type="ORF">NDI86_08565</name>
</gene>
<protein>
    <submittedName>
        <fullName evidence="2">Uncharacterized protein</fullName>
    </submittedName>
</protein>
<comment type="caution">
    <text evidence="2">The sequence shown here is derived from an EMBL/GenBank/DDBJ whole genome shotgun (WGS) entry which is preliminary data.</text>
</comment>
<reference evidence="2 3" key="1">
    <citation type="submission" date="2022-06" db="EMBL/GenBank/DDBJ databases">
        <title>Halomicroarcula sp. a new haloarchaeum isolate from saline soil.</title>
        <authorList>
            <person name="Strakova D."/>
            <person name="Galisteo C."/>
            <person name="Sanchez-Porro C."/>
            <person name="Ventosa A."/>
        </authorList>
    </citation>
    <scope>NUCLEOTIDE SEQUENCE [LARGE SCALE GENOMIC DNA]</scope>
    <source>
        <strain evidence="2 3">S3CR25-11</strain>
    </source>
</reference>
<dbReference type="EMBL" id="JAMQOS010000002">
    <property type="protein sequence ID" value="MDS0282175.1"/>
    <property type="molecule type" value="Genomic_DNA"/>
</dbReference>
<accession>A0ABU2FN30</accession>
<proteinExistence type="predicted"/>
<evidence type="ECO:0000313" key="3">
    <source>
        <dbReference type="Proteomes" id="UP001268864"/>
    </source>
</evidence>
<evidence type="ECO:0000313" key="2">
    <source>
        <dbReference type="EMBL" id="MDS0282175.1"/>
    </source>
</evidence>
<evidence type="ECO:0000256" key="1">
    <source>
        <dbReference type="SAM" id="MobiDB-lite"/>
    </source>
</evidence>
<feature type="compositionally biased region" description="Basic and acidic residues" evidence="1">
    <location>
        <begin position="160"/>
        <end position="175"/>
    </location>
</feature>
<name>A0ABU2FN30_9EURY</name>
<sequence length="184" mass="20432">MVNTDQEAVDEIVHEGDALGSRELLDILERHHDEQPGVSREAIDAYARELAEREDSSFDVDTFEETIAERLTESDSWVDDTGRLYELGDDRISQYPATWHDRLGGERDPAAYIRFFEAEAPSVLNNAAGGRKGVNEDQLIDVMTVVGGLSRRSAKAAIESGRDDGRLVEDADQHPKAGVYLAEE</sequence>
<dbReference type="RefSeq" id="WP_310900008.1">
    <property type="nucleotide sequence ID" value="NZ_JAMQOS010000002.1"/>
</dbReference>
<organism evidence="2 3">
    <name type="scientific">Haloarcula onubensis</name>
    <dbReference type="NCBI Taxonomy" id="2950539"/>
    <lineage>
        <taxon>Archaea</taxon>
        <taxon>Methanobacteriati</taxon>
        <taxon>Methanobacteriota</taxon>
        <taxon>Stenosarchaea group</taxon>
        <taxon>Halobacteria</taxon>
        <taxon>Halobacteriales</taxon>
        <taxon>Haloarculaceae</taxon>
        <taxon>Haloarcula</taxon>
    </lineage>
</organism>
<feature type="region of interest" description="Disordered" evidence="1">
    <location>
        <begin position="160"/>
        <end position="184"/>
    </location>
</feature>
<keyword evidence="3" id="KW-1185">Reference proteome</keyword>